<reference evidence="1 2" key="1">
    <citation type="submission" date="2016-03" db="EMBL/GenBank/DDBJ databases">
        <title>Genome sequence of Pontibacter sp. nov., of the family cytophagaceae, isolated from marine sediment of the Yellow Sea, China.</title>
        <authorList>
            <person name="Zhang G."/>
            <person name="Zhang R."/>
        </authorList>
    </citation>
    <scope>NUCLEOTIDE SEQUENCE [LARGE SCALE GENOMIC DNA]</scope>
    <source>
        <strain evidence="1 2">S10-8</strain>
    </source>
</reference>
<dbReference type="EMBL" id="LVWA01000005">
    <property type="protein sequence ID" value="OKL39874.1"/>
    <property type="molecule type" value="Genomic_DNA"/>
</dbReference>
<proteinExistence type="predicted"/>
<name>A0A1Q5PCF5_9BACT</name>
<dbReference type="Gene3D" id="3.40.50.2000">
    <property type="entry name" value="Glycogen Phosphorylase B"/>
    <property type="match status" value="2"/>
</dbReference>
<organism evidence="1 2">
    <name type="scientific">Pontibacter flavimaris</name>
    <dbReference type="NCBI Taxonomy" id="1797110"/>
    <lineage>
        <taxon>Bacteria</taxon>
        <taxon>Pseudomonadati</taxon>
        <taxon>Bacteroidota</taxon>
        <taxon>Cytophagia</taxon>
        <taxon>Cytophagales</taxon>
        <taxon>Hymenobacteraceae</taxon>
        <taxon>Pontibacter</taxon>
    </lineage>
</organism>
<gene>
    <name evidence="1" type="ORF">A3841_15980</name>
</gene>
<dbReference type="RefSeq" id="WP_073851979.1">
    <property type="nucleotide sequence ID" value="NZ_LVWA01000005.1"/>
</dbReference>
<sequence>MESRKRILVTGIGQSNFLKQLYSSIHHVTPNTYEFDIFGLNELSGKDEYGIEIFSKVYAVRKKVLFKDIKNLFDLKLFTLSIKFVRYGLSFRSVKNFAKKYIITKSLFEEYNFNDYDGVHIHFPTFDKLDIYWHIPAKMKCIVSFWGSDLMRSKGLFNYYIQDHITNRADLITTHGNEMKQQMLTKFGRQLENKILFTRFAPFDHLYSLMEEKLSHPKKDFGSFLTKYHIPVNKKIVVIGHNGSPGNNHLKIIEALKKLSIEIKDSSFFVLPFAYKPSKDDSYAAKCQEALVKAGLQGMLLKDFLSWDDLAIFKRITDIMIHMPVSDALSGAMTEALFSGSKVITGDWLPYSPFTKEGLIFESTDFDNLPEDFIKAYNALPEEEKVVLKNRAIIKNRFLSDYCAKTWLPVFN</sequence>
<dbReference type="STRING" id="1797110.A3841_15980"/>
<dbReference type="OrthoDB" id="1778378at2"/>
<evidence type="ECO:0000313" key="2">
    <source>
        <dbReference type="Proteomes" id="UP000186551"/>
    </source>
</evidence>
<protein>
    <recommendedName>
        <fullName evidence="3">Glycosyltransferase involved in cell wall biosynthesis</fullName>
    </recommendedName>
</protein>
<comment type="caution">
    <text evidence="1">The sequence shown here is derived from an EMBL/GenBank/DDBJ whole genome shotgun (WGS) entry which is preliminary data.</text>
</comment>
<dbReference type="SUPFAM" id="SSF53756">
    <property type="entry name" value="UDP-Glycosyltransferase/glycogen phosphorylase"/>
    <property type="match status" value="1"/>
</dbReference>
<accession>A0A1Q5PCF5</accession>
<dbReference type="Proteomes" id="UP000186551">
    <property type="component" value="Unassembled WGS sequence"/>
</dbReference>
<dbReference type="AlphaFoldDB" id="A0A1Q5PCF5"/>
<evidence type="ECO:0000313" key="1">
    <source>
        <dbReference type="EMBL" id="OKL39874.1"/>
    </source>
</evidence>
<keyword evidence="2" id="KW-1185">Reference proteome</keyword>
<evidence type="ECO:0008006" key="3">
    <source>
        <dbReference type="Google" id="ProtNLM"/>
    </source>
</evidence>